<proteinExistence type="inferred from homology"/>
<dbReference type="KEGG" id="psim:KR76_24630"/>
<dbReference type="FunFam" id="1.10.1040.10:FF:000017">
    <property type="entry name" value="2-dehydropantoate 2-reductase"/>
    <property type="match status" value="1"/>
</dbReference>
<dbReference type="GO" id="GO:0005737">
    <property type="term" value="C:cytoplasm"/>
    <property type="evidence" value="ECO:0007669"/>
    <property type="project" value="TreeGrafter"/>
</dbReference>
<dbReference type="STRING" id="2045.KR76_24630"/>
<evidence type="ECO:0000256" key="4">
    <source>
        <dbReference type="SAM" id="MobiDB-lite"/>
    </source>
</evidence>
<dbReference type="InterPro" id="IPR013328">
    <property type="entry name" value="6PGD_dom2"/>
</dbReference>
<keyword evidence="3 7" id="KW-0560">Oxidoreductase</keyword>
<dbReference type="GO" id="GO:0015940">
    <property type="term" value="P:pantothenate biosynthetic process"/>
    <property type="evidence" value="ECO:0007669"/>
    <property type="project" value="InterPro"/>
</dbReference>
<dbReference type="Gene3D" id="3.40.50.720">
    <property type="entry name" value="NAD(P)-binding Rossmann-like Domain"/>
    <property type="match status" value="1"/>
</dbReference>
<dbReference type="EMBL" id="CP009896">
    <property type="protein sequence ID" value="AIY20171.2"/>
    <property type="molecule type" value="Genomic_DNA"/>
</dbReference>
<dbReference type="SUPFAM" id="SSF48179">
    <property type="entry name" value="6-phosphogluconate dehydrogenase C-terminal domain-like"/>
    <property type="match status" value="1"/>
</dbReference>
<gene>
    <name evidence="7" type="ORF">KR76_24630</name>
</gene>
<keyword evidence="2" id="KW-0521">NADP</keyword>
<name>A0A0A1DRX6_NOCSI</name>
<dbReference type="InterPro" id="IPR013332">
    <property type="entry name" value="KPR_N"/>
</dbReference>
<organism evidence="7 8">
    <name type="scientific">Nocardioides simplex</name>
    <name type="common">Arthrobacter simplex</name>
    <dbReference type="NCBI Taxonomy" id="2045"/>
    <lineage>
        <taxon>Bacteria</taxon>
        <taxon>Bacillati</taxon>
        <taxon>Actinomycetota</taxon>
        <taxon>Actinomycetes</taxon>
        <taxon>Propionibacteriales</taxon>
        <taxon>Nocardioidaceae</taxon>
        <taxon>Pimelobacter</taxon>
    </lineage>
</organism>
<dbReference type="GO" id="GO:0008677">
    <property type="term" value="F:2-dehydropantoate 2-reductase activity"/>
    <property type="evidence" value="ECO:0007669"/>
    <property type="project" value="UniProtKB-EC"/>
</dbReference>
<dbReference type="InterPro" id="IPR003710">
    <property type="entry name" value="ApbA"/>
</dbReference>
<sequence length="362" mass="37240">MRGVPRRLPALRRLQRRLRARRRADPARRPPGLRPGGQGRAGRRDREAGGLMAGTDAPLRIAVVGCGAMGSVYAARLAGAGHDVLVVDAWADHVAAIARDGLALSGPDGERTAQVRAFPAPPAEPVDLVVLAVKAADVVPAASGLAPLLDDGTVVLTIQNGLGSAEQVAGVLGPDRLAVGIASGFGASLTAPGRVHHNAMKALRFGAYSGLPSADVERVATAWRAGGFDAAAVDDIAAMQWEKLICNVAYSAPCALTGLTVGEVMDHDEMGPISRAAATEAWETARELGIGIDVPDPVAHVRAFGAQMPAAKPSALLDIEAGRRSEIAVINGAIPREAAKVGLTAPVNATLTGLVRTREAGF</sequence>
<dbReference type="InterPro" id="IPR036291">
    <property type="entry name" value="NAD(P)-bd_dom_sf"/>
</dbReference>
<dbReference type="SUPFAM" id="SSF51735">
    <property type="entry name" value="NAD(P)-binding Rossmann-fold domains"/>
    <property type="match status" value="1"/>
</dbReference>
<dbReference type="EC" id="1.1.1.169" evidence="7"/>
<dbReference type="Pfam" id="PF08546">
    <property type="entry name" value="ApbA_C"/>
    <property type="match status" value="1"/>
</dbReference>
<dbReference type="NCBIfam" id="TIGR00745">
    <property type="entry name" value="apbA_panE"/>
    <property type="match status" value="1"/>
</dbReference>
<feature type="domain" description="Ketopantoate reductase N-terminal" evidence="5">
    <location>
        <begin position="61"/>
        <end position="209"/>
    </location>
</feature>
<evidence type="ECO:0000256" key="3">
    <source>
        <dbReference type="ARBA" id="ARBA00023002"/>
    </source>
</evidence>
<evidence type="ECO:0000256" key="2">
    <source>
        <dbReference type="ARBA" id="ARBA00022857"/>
    </source>
</evidence>
<evidence type="ECO:0000259" key="6">
    <source>
        <dbReference type="Pfam" id="PF08546"/>
    </source>
</evidence>
<dbReference type="Gene3D" id="1.10.1040.10">
    <property type="entry name" value="N-(1-d-carboxylethyl)-l-norvaline Dehydrogenase, domain 2"/>
    <property type="match status" value="1"/>
</dbReference>
<reference evidence="7 8" key="1">
    <citation type="journal article" date="2015" name="Genome Announc.">
        <title>Complete Genome Sequence of Steroid-Transforming Nocardioides simplex VKM Ac-2033D.</title>
        <authorList>
            <person name="Shtratnikova V.Y."/>
            <person name="Schelkunov M.I."/>
            <person name="Pekov Y.A."/>
            <person name="Fokina V.V."/>
            <person name="Logacheva M.D."/>
            <person name="Sokolov S.L."/>
            <person name="Bragin E.Y."/>
            <person name="Ashapkin V.V."/>
            <person name="Donova M.V."/>
        </authorList>
    </citation>
    <scope>NUCLEOTIDE SEQUENCE [LARGE SCALE GENOMIC DNA]</scope>
    <source>
        <strain evidence="7 8">VKM Ac-2033D</strain>
    </source>
</reference>
<dbReference type="eggNOG" id="COG1893">
    <property type="taxonomic scope" value="Bacteria"/>
</dbReference>
<protein>
    <submittedName>
        <fullName evidence="7">2-dehydropantoate 2-reductase</fullName>
        <ecNumber evidence="7">1.1.1.169</ecNumber>
    </submittedName>
</protein>
<dbReference type="PANTHER" id="PTHR21708:SF26">
    <property type="entry name" value="2-DEHYDROPANTOATE 2-REDUCTASE"/>
    <property type="match status" value="1"/>
</dbReference>
<evidence type="ECO:0000313" key="8">
    <source>
        <dbReference type="Proteomes" id="UP000030300"/>
    </source>
</evidence>
<dbReference type="Proteomes" id="UP000030300">
    <property type="component" value="Chromosome"/>
</dbReference>
<dbReference type="HOGENOM" id="CLU_031468_0_0_11"/>
<evidence type="ECO:0000259" key="5">
    <source>
        <dbReference type="Pfam" id="PF02558"/>
    </source>
</evidence>
<accession>A0A0A1DRX6</accession>
<evidence type="ECO:0000313" key="7">
    <source>
        <dbReference type="EMBL" id="AIY20171.2"/>
    </source>
</evidence>
<dbReference type="InterPro" id="IPR013752">
    <property type="entry name" value="KPA_reductase"/>
</dbReference>
<comment type="similarity">
    <text evidence="1">Belongs to the ketopantoate reductase family.</text>
</comment>
<feature type="region of interest" description="Disordered" evidence="4">
    <location>
        <begin position="18"/>
        <end position="51"/>
    </location>
</feature>
<evidence type="ECO:0000256" key="1">
    <source>
        <dbReference type="ARBA" id="ARBA00007870"/>
    </source>
</evidence>
<dbReference type="InterPro" id="IPR008927">
    <property type="entry name" value="6-PGluconate_DH-like_C_sf"/>
</dbReference>
<dbReference type="AlphaFoldDB" id="A0A0A1DRX6"/>
<dbReference type="Pfam" id="PF02558">
    <property type="entry name" value="ApbA"/>
    <property type="match status" value="1"/>
</dbReference>
<dbReference type="PANTHER" id="PTHR21708">
    <property type="entry name" value="PROBABLE 2-DEHYDROPANTOATE 2-REDUCTASE"/>
    <property type="match status" value="1"/>
</dbReference>
<dbReference type="InterPro" id="IPR051402">
    <property type="entry name" value="KPR-Related"/>
</dbReference>
<feature type="domain" description="Ketopantoate reductase C-terminal" evidence="6">
    <location>
        <begin position="235"/>
        <end position="359"/>
    </location>
</feature>
<keyword evidence="8" id="KW-1185">Reference proteome</keyword>